<accession>A0ACC0DJ75</accession>
<dbReference type="EMBL" id="MU394283">
    <property type="protein sequence ID" value="KAI6092451.1"/>
    <property type="molecule type" value="Genomic_DNA"/>
</dbReference>
<comment type="caution">
    <text evidence="1">The sequence shown here is derived from an EMBL/GenBank/DDBJ whole genome shotgun (WGS) entry which is preliminary data.</text>
</comment>
<protein>
    <submittedName>
        <fullName evidence="1">Uncharacterized protein</fullName>
    </submittedName>
</protein>
<proteinExistence type="predicted"/>
<dbReference type="Proteomes" id="UP001497680">
    <property type="component" value="Unassembled WGS sequence"/>
</dbReference>
<reference evidence="1 2" key="1">
    <citation type="journal article" date="2022" name="New Phytol.">
        <title>Ecological generalism drives hyperdiversity of secondary metabolite gene clusters in xylarialean endophytes.</title>
        <authorList>
            <person name="Franco M.E.E."/>
            <person name="Wisecaver J.H."/>
            <person name="Arnold A.E."/>
            <person name="Ju Y.M."/>
            <person name="Slot J.C."/>
            <person name="Ahrendt S."/>
            <person name="Moore L.P."/>
            <person name="Eastman K.E."/>
            <person name="Scott K."/>
            <person name="Konkel Z."/>
            <person name="Mondo S.J."/>
            <person name="Kuo A."/>
            <person name="Hayes R.D."/>
            <person name="Haridas S."/>
            <person name="Andreopoulos B."/>
            <person name="Riley R."/>
            <person name="LaButti K."/>
            <person name="Pangilinan J."/>
            <person name="Lipzen A."/>
            <person name="Amirebrahimi M."/>
            <person name="Yan J."/>
            <person name="Adam C."/>
            <person name="Keymanesh K."/>
            <person name="Ng V."/>
            <person name="Louie K."/>
            <person name="Northen T."/>
            <person name="Drula E."/>
            <person name="Henrissat B."/>
            <person name="Hsieh H.M."/>
            <person name="Youens-Clark K."/>
            <person name="Lutzoni F."/>
            <person name="Miadlikowska J."/>
            <person name="Eastwood D.C."/>
            <person name="Hamelin R.C."/>
            <person name="Grigoriev I.V."/>
            <person name="U'Ren J.M."/>
        </authorList>
    </citation>
    <scope>NUCLEOTIDE SEQUENCE [LARGE SCALE GENOMIC DNA]</scope>
    <source>
        <strain evidence="1 2">ER1909</strain>
    </source>
</reference>
<keyword evidence="2" id="KW-1185">Reference proteome</keyword>
<organism evidence="1 2">
    <name type="scientific">Hypoxylon rubiginosum</name>
    <dbReference type="NCBI Taxonomy" id="110542"/>
    <lineage>
        <taxon>Eukaryota</taxon>
        <taxon>Fungi</taxon>
        <taxon>Dikarya</taxon>
        <taxon>Ascomycota</taxon>
        <taxon>Pezizomycotina</taxon>
        <taxon>Sordariomycetes</taxon>
        <taxon>Xylariomycetidae</taxon>
        <taxon>Xylariales</taxon>
        <taxon>Hypoxylaceae</taxon>
        <taxon>Hypoxylon</taxon>
    </lineage>
</organism>
<evidence type="ECO:0000313" key="1">
    <source>
        <dbReference type="EMBL" id="KAI6092451.1"/>
    </source>
</evidence>
<gene>
    <name evidence="1" type="ORF">F4821DRAFT_224028</name>
</gene>
<sequence length="223" mass="24497">MLYVSSSVKSNNMQGSQSWTLAPPGSYPIEKAIKAGLENHVHKHNSNCGEMVAAHLCLHFNKKLDLSYPNETEALFITIGAKGGTPSESEAVLKEPCASGCNEVLKKYNLEFVKNEDQPRSLPDLKISFKRYYTYSITGGPITEGPITEGRKSQGSGGQQQHQKEGGKGDTESKGREDRNKQREGPAREYQGWRASKRGPMVGAGLRRPRHGPASERPRDNAS</sequence>
<evidence type="ECO:0000313" key="2">
    <source>
        <dbReference type="Proteomes" id="UP001497680"/>
    </source>
</evidence>
<name>A0ACC0DJ75_9PEZI</name>